<dbReference type="Gene3D" id="3.40.50.280">
    <property type="entry name" value="Cobalamin-binding domain"/>
    <property type="match status" value="1"/>
</dbReference>
<feature type="domain" description="Radical SAM core" evidence="6">
    <location>
        <begin position="164"/>
        <end position="397"/>
    </location>
</feature>
<dbReference type="PANTHER" id="PTHR43409">
    <property type="entry name" value="ANAEROBIC MAGNESIUM-PROTOPORPHYRIN IX MONOMETHYL ESTER CYCLASE-RELATED"/>
    <property type="match status" value="1"/>
</dbReference>
<organism evidence="7 8">
    <name type="scientific">Prochlorococcus marinus (strain MIT 9303)</name>
    <dbReference type="NCBI Taxonomy" id="59922"/>
    <lineage>
        <taxon>Bacteria</taxon>
        <taxon>Bacillati</taxon>
        <taxon>Cyanobacteriota</taxon>
        <taxon>Cyanophyceae</taxon>
        <taxon>Synechococcales</taxon>
        <taxon>Prochlorococcaceae</taxon>
        <taxon>Prochlorococcus</taxon>
    </lineage>
</organism>
<reference evidence="7 8" key="1">
    <citation type="journal article" date="2007" name="PLoS Genet.">
        <title>Patterns and implications of gene gain and loss in the evolution of Prochlorococcus.</title>
        <authorList>
            <person name="Kettler G.C."/>
            <person name="Martiny A.C."/>
            <person name="Huang K."/>
            <person name="Zucker J."/>
            <person name="Coleman M.L."/>
            <person name="Rodrigue S."/>
            <person name="Chen F."/>
            <person name="Lapidus A."/>
            <person name="Ferriera S."/>
            <person name="Johnson J."/>
            <person name="Steglich C."/>
            <person name="Church G.M."/>
            <person name="Richardson P."/>
            <person name="Chisholm S.W."/>
        </authorList>
    </citation>
    <scope>NUCLEOTIDE SEQUENCE [LARGE SCALE GENOMIC DNA]</scope>
    <source>
        <strain evidence="7 8">MIT 9303</strain>
    </source>
</reference>
<evidence type="ECO:0000313" key="8">
    <source>
        <dbReference type="Proteomes" id="UP000002274"/>
    </source>
</evidence>
<dbReference type="InterPro" id="IPR006158">
    <property type="entry name" value="Cobalamin-bd"/>
</dbReference>
<dbReference type="CDD" id="cd02068">
    <property type="entry name" value="radical_SAM_B12_BD"/>
    <property type="match status" value="1"/>
</dbReference>
<protein>
    <submittedName>
        <fullName evidence="7">Fe-S oxidoreductase</fullName>
    </submittedName>
</protein>
<evidence type="ECO:0000259" key="6">
    <source>
        <dbReference type="PROSITE" id="PS51918"/>
    </source>
</evidence>
<dbReference type="SFLD" id="SFLDG01123">
    <property type="entry name" value="methyltransferase_(Class_B)"/>
    <property type="match status" value="1"/>
</dbReference>
<keyword evidence="5" id="KW-0411">Iron-sulfur</keyword>
<dbReference type="PANTHER" id="PTHR43409:SF3">
    <property type="entry name" value="HYPOTHETICAL METHYLTRANSFERASE"/>
    <property type="match status" value="1"/>
</dbReference>
<dbReference type="InterPro" id="IPR034530">
    <property type="entry name" value="HpnP-like"/>
</dbReference>
<dbReference type="HOGENOM" id="CLU_021572_5_0_3"/>
<dbReference type="SFLD" id="SFLDG01082">
    <property type="entry name" value="B12-binding_domain_containing"/>
    <property type="match status" value="1"/>
</dbReference>
<dbReference type="STRING" id="59922.P9303_02131"/>
<dbReference type="Proteomes" id="UP000002274">
    <property type="component" value="Chromosome"/>
</dbReference>
<evidence type="ECO:0000256" key="1">
    <source>
        <dbReference type="ARBA" id="ARBA00001966"/>
    </source>
</evidence>
<dbReference type="GO" id="GO:0003824">
    <property type="term" value="F:catalytic activity"/>
    <property type="evidence" value="ECO:0007669"/>
    <property type="project" value="InterPro"/>
</dbReference>
<comment type="cofactor">
    <cofactor evidence="1">
        <name>[4Fe-4S] cluster</name>
        <dbReference type="ChEBI" id="CHEBI:49883"/>
    </cofactor>
</comment>
<dbReference type="SMART" id="SM00729">
    <property type="entry name" value="Elp3"/>
    <property type="match status" value="1"/>
</dbReference>
<dbReference type="Pfam" id="PF02310">
    <property type="entry name" value="B12-binding"/>
    <property type="match status" value="1"/>
</dbReference>
<sequence>MRTLFIYPKFPKTFWSYEKILELVNRKVLLPPLGLVTVAALLPQEWEMKLVDRNVRELSEAEWQWAELVVISGMIVQKDDMQRQIAEAKRRGLSVAVGGPFASSTPEAPEIDLADFKVLDEGEITLPMFVEAIQRGETSGRFSAEGDKPDVTSTPIPRFDLLELDAYDSMSVQFSRGCPFNCEFCDIIVLYGRKPRTKTPEQLIAELQSIYDLGWRRSIFLVDDNFIGNKRNAKLLLPAIRQWQEEKGYPFSFATEASVDLADDDEMMRMMHEARFESVFLGIETPDEASLETARKIQNTRHPLDEAVDKITANGIRVMAGFIIGFDGEKDGAGARIVDFVTRTGIPAAMMGMLQALPNTALWHRLEKEGRLIEDKDAAKGVNQTNLLNFQPTRPIRDIANEYVEAFCALYEPNAYMDRVYSYYLKMGAPRWQGTATLPSWIDLRALAIVIWRQGLKRNTRSRFWRYMLGMARNNPAMLEQFLVVLAHNEHFMEYRSIVQREIREQLESIPPEEPSPKKTLQPV</sequence>
<dbReference type="InterPro" id="IPR051198">
    <property type="entry name" value="BchE-like"/>
</dbReference>
<dbReference type="Gene3D" id="3.80.30.20">
    <property type="entry name" value="tm_1862 like domain"/>
    <property type="match status" value="1"/>
</dbReference>
<dbReference type="GO" id="GO:0031419">
    <property type="term" value="F:cobalamin binding"/>
    <property type="evidence" value="ECO:0007669"/>
    <property type="project" value="InterPro"/>
</dbReference>
<dbReference type="SUPFAM" id="SSF102114">
    <property type="entry name" value="Radical SAM enzymes"/>
    <property type="match status" value="1"/>
</dbReference>
<dbReference type="InterPro" id="IPR007197">
    <property type="entry name" value="rSAM"/>
</dbReference>
<dbReference type="InterPro" id="IPR025274">
    <property type="entry name" value="DUF4070"/>
</dbReference>
<dbReference type="KEGG" id="pmf:P9303_02131"/>
<dbReference type="RefSeq" id="WP_011824897.1">
    <property type="nucleotide sequence ID" value="NC_008820.1"/>
</dbReference>
<dbReference type="GO" id="GO:0005829">
    <property type="term" value="C:cytosol"/>
    <property type="evidence" value="ECO:0007669"/>
    <property type="project" value="TreeGrafter"/>
</dbReference>
<dbReference type="Pfam" id="PF04055">
    <property type="entry name" value="Radical_SAM"/>
    <property type="match status" value="1"/>
</dbReference>
<keyword evidence="3" id="KW-0479">Metal-binding</keyword>
<dbReference type="InterPro" id="IPR006638">
    <property type="entry name" value="Elp3/MiaA/NifB-like_rSAM"/>
</dbReference>
<evidence type="ECO:0000256" key="3">
    <source>
        <dbReference type="ARBA" id="ARBA00022723"/>
    </source>
</evidence>
<gene>
    <name evidence="7" type="ordered locus">P9303_02131</name>
</gene>
<keyword evidence="4" id="KW-0408">Iron</keyword>
<dbReference type="EMBL" id="CP000554">
    <property type="protein sequence ID" value="ABM76968.1"/>
    <property type="molecule type" value="Genomic_DNA"/>
</dbReference>
<dbReference type="Pfam" id="PF13282">
    <property type="entry name" value="DUF4070"/>
    <property type="match status" value="1"/>
</dbReference>
<proteinExistence type="predicted"/>
<dbReference type="PROSITE" id="PS51918">
    <property type="entry name" value="RADICAL_SAM"/>
    <property type="match status" value="1"/>
</dbReference>
<dbReference type="GO" id="GO:0046872">
    <property type="term" value="F:metal ion binding"/>
    <property type="evidence" value="ECO:0007669"/>
    <property type="project" value="UniProtKB-KW"/>
</dbReference>
<accession>A2C658</accession>
<dbReference type="InterPro" id="IPR023404">
    <property type="entry name" value="rSAM_horseshoe"/>
</dbReference>
<dbReference type="GO" id="GO:0051536">
    <property type="term" value="F:iron-sulfur cluster binding"/>
    <property type="evidence" value="ECO:0007669"/>
    <property type="project" value="UniProtKB-KW"/>
</dbReference>
<dbReference type="InterPro" id="IPR034466">
    <property type="entry name" value="Methyltransferase_Class_B"/>
</dbReference>
<keyword evidence="2" id="KW-0949">S-adenosyl-L-methionine</keyword>
<evidence type="ECO:0000256" key="4">
    <source>
        <dbReference type="ARBA" id="ARBA00023004"/>
    </source>
</evidence>
<evidence type="ECO:0000256" key="5">
    <source>
        <dbReference type="ARBA" id="ARBA00023014"/>
    </source>
</evidence>
<dbReference type="SFLD" id="SFLDS00029">
    <property type="entry name" value="Radical_SAM"/>
    <property type="match status" value="1"/>
</dbReference>
<name>A2C658_PROM3</name>
<dbReference type="AlphaFoldDB" id="A2C658"/>
<dbReference type="CDD" id="cd01335">
    <property type="entry name" value="Radical_SAM"/>
    <property type="match status" value="1"/>
</dbReference>
<evidence type="ECO:0000313" key="7">
    <source>
        <dbReference type="EMBL" id="ABM76968.1"/>
    </source>
</evidence>
<dbReference type="BioCyc" id="PMAR59922:G1G80-205-MONOMER"/>
<dbReference type="InterPro" id="IPR058240">
    <property type="entry name" value="rSAM_sf"/>
</dbReference>
<evidence type="ECO:0000256" key="2">
    <source>
        <dbReference type="ARBA" id="ARBA00022691"/>
    </source>
</evidence>
<dbReference type="SFLD" id="SFLDF00303">
    <property type="entry name" value="hopanoid_C2-methyltransferase"/>
    <property type="match status" value="1"/>
</dbReference>